<comment type="subcellular location">
    <subcellularLocation>
        <location evidence="1">Membrane</location>
        <topology evidence="1">Multi-pass membrane protein</topology>
    </subcellularLocation>
</comment>
<dbReference type="TCDB" id="9.A.27.1.4">
    <property type="family name" value="the non-classical protein exporter (ncpe) family"/>
</dbReference>
<gene>
    <name evidence="7" type="ORF">ACLA_000900</name>
</gene>
<dbReference type="EMBL" id="DS027004">
    <property type="protein sequence ID" value="EAW14679.1"/>
    <property type="molecule type" value="Genomic_DNA"/>
</dbReference>
<proteinExistence type="predicted"/>
<dbReference type="GeneID" id="4708708"/>
<dbReference type="PANTHER" id="PTHR37451">
    <property type="entry name" value="MARVEL DOMAIN"/>
    <property type="match status" value="1"/>
</dbReference>
<feature type="transmembrane region" description="Helical" evidence="5">
    <location>
        <begin position="12"/>
        <end position="33"/>
    </location>
</feature>
<reference evidence="7 8" key="1">
    <citation type="journal article" date="2008" name="PLoS Genet.">
        <title>Genomic islands in the pathogenic filamentous fungus Aspergillus fumigatus.</title>
        <authorList>
            <person name="Fedorova N.D."/>
            <person name="Khaldi N."/>
            <person name="Joardar V.S."/>
            <person name="Maiti R."/>
            <person name="Amedeo P."/>
            <person name="Anderson M.J."/>
            <person name="Crabtree J."/>
            <person name="Silva J.C."/>
            <person name="Badger J.H."/>
            <person name="Albarraq A."/>
            <person name="Angiuoli S."/>
            <person name="Bussey H."/>
            <person name="Bowyer P."/>
            <person name="Cotty P.J."/>
            <person name="Dyer P.S."/>
            <person name="Egan A."/>
            <person name="Galens K."/>
            <person name="Fraser-Liggett C.M."/>
            <person name="Haas B.J."/>
            <person name="Inman J.M."/>
            <person name="Kent R."/>
            <person name="Lemieux S."/>
            <person name="Malavazi I."/>
            <person name="Orvis J."/>
            <person name="Roemer T."/>
            <person name="Ronning C.M."/>
            <person name="Sundaram J.P."/>
            <person name="Sutton G."/>
            <person name="Turner G."/>
            <person name="Venter J.C."/>
            <person name="White O.R."/>
            <person name="Whitty B.R."/>
            <person name="Youngman P."/>
            <person name="Wolfe K.H."/>
            <person name="Goldman G.H."/>
            <person name="Wortman J.R."/>
            <person name="Jiang B."/>
            <person name="Denning D.W."/>
            <person name="Nierman W.C."/>
        </authorList>
    </citation>
    <scope>NUCLEOTIDE SEQUENCE [LARGE SCALE GENOMIC DNA]</scope>
    <source>
        <strain evidence="8">ATCC 1007 / CBS 513.65 / DSM 816 / NCTC 3887 / NRRL 1</strain>
    </source>
</reference>
<dbReference type="OMA" id="ITTIFWF"/>
<dbReference type="eggNOG" id="ENOG502S522">
    <property type="taxonomic scope" value="Eukaryota"/>
</dbReference>
<dbReference type="AlphaFoldDB" id="A1C4R1"/>
<dbReference type="Proteomes" id="UP000006701">
    <property type="component" value="Unassembled WGS sequence"/>
</dbReference>
<dbReference type="OrthoDB" id="2117453at2759"/>
<evidence type="ECO:0000256" key="4">
    <source>
        <dbReference type="ARBA" id="ARBA00023136"/>
    </source>
</evidence>
<evidence type="ECO:0000313" key="7">
    <source>
        <dbReference type="EMBL" id="EAW14679.1"/>
    </source>
</evidence>
<dbReference type="GO" id="GO:0016020">
    <property type="term" value="C:membrane"/>
    <property type="evidence" value="ECO:0007669"/>
    <property type="project" value="UniProtKB-SubCell"/>
</dbReference>
<evidence type="ECO:0000256" key="2">
    <source>
        <dbReference type="ARBA" id="ARBA00022692"/>
    </source>
</evidence>
<evidence type="ECO:0000256" key="3">
    <source>
        <dbReference type="ARBA" id="ARBA00022989"/>
    </source>
</evidence>
<organism evidence="7 8">
    <name type="scientific">Aspergillus clavatus (strain ATCC 1007 / CBS 513.65 / DSM 816 / NCTC 3887 / NRRL 1 / QM 1276 / 107)</name>
    <dbReference type="NCBI Taxonomy" id="344612"/>
    <lineage>
        <taxon>Eukaryota</taxon>
        <taxon>Fungi</taxon>
        <taxon>Dikarya</taxon>
        <taxon>Ascomycota</taxon>
        <taxon>Pezizomycotina</taxon>
        <taxon>Eurotiomycetes</taxon>
        <taxon>Eurotiomycetidae</taxon>
        <taxon>Eurotiales</taxon>
        <taxon>Aspergillaceae</taxon>
        <taxon>Aspergillus</taxon>
        <taxon>Aspergillus subgen. Fumigati</taxon>
    </lineage>
</organism>
<evidence type="ECO:0000256" key="5">
    <source>
        <dbReference type="SAM" id="Phobius"/>
    </source>
</evidence>
<accession>A1C4R1</accession>
<sequence>MAANFPWIYPVRVAQAIFAIIVLGLTGYAVSWIRWSDTINFMLFNSAWTAFIAVPYLALAPVFFPRLAHRFVIPAVEAVTMIFWFSGFVALGVWLPPSEACHWGRCRALQAATVFGAFEWALFLATTVVAVLGALRSGNHSTNSTKPAPHNTVHSGV</sequence>
<feature type="transmembrane region" description="Helical" evidence="5">
    <location>
        <begin position="39"/>
        <end position="59"/>
    </location>
</feature>
<dbReference type="RefSeq" id="XP_001276105.1">
    <property type="nucleotide sequence ID" value="XM_001276104.1"/>
</dbReference>
<keyword evidence="4 5" id="KW-0472">Membrane</keyword>
<name>A1C4R1_ASPCL</name>
<feature type="domain" description="MARVEL" evidence="6">
    <location>
        <begin position="9"/>
        <end position="129"/>
    </location>
</feature>
<evidence type="ECO:0000259" key="6">
    <source>
        <dbReference type="Pfam" id="PF01284"/>
    </source>
</evidence>
<dbReference type="VEuPathDB" id="FungiDB:ACLA_000900"/>
<dbReference type="Pfam" id="PF01284">
    <property type="entry name" value="MARVEL"/>
    <property type="match status" value="1"/>
</dbReference>
<dbReference type="InterPro" id="IPR008253">
    <property type="entry name" value="Marvel"/>
</dbReference>
<protein>
    <recommendedName>
        <fullName evidence="6">MARVEL domain-containing protein</fullName>
    </recommendedName>
</protein>
<feature type="transmembrane region" description="Helical" evidence="5">
    <location>
        <begin position="71"/>
        <end position="95"/>
    </location>
</feature>
<keyword evidence="8" id="KW-1185">Reference proteome</keyword>
<keyword evidence="3 5" id="KW-1133">Transmembrane helix</keyword>
<dbReference type="HOGENOM" id="CLU_109915_3_0_1"/>
<dbReference type="KEGG" id="act:ACLA_000900"/>
<feature type="transmembrane region" description="Helical" evidence="5">
    <location>
        <begin position="115"/>
        <end position="135"/>
    </location>
</feature>
<evidence type="ECO:0000313" key="8">
    <source>
        <dbReference type="Proteomes" id="UP000006701"/>
    </source>
</evidence>
<dbReference type="PANTHER" id="PTHR37451:SF1">
    <property type="entry name" value="MARVEL DOMAIN-CONTAINING PROTEIN"/>
    <property type="match status" value="1"/>
</dbReference>
<keyword evidence="2 5" id="KW-0812">Transmembrane</keyword>
<evidence type="ECO:0000256" key="1">
    <source>
        <dbReference type="ARBA" id="ARBA00004141"/>
    </source>
</evidence>